<gene>
    <name evidence="1" type="ORF">JX265_010309</name>
</gene>
<dbReference type="Proteomes" id="UP000829685">
    <property type="component" value="Unassembled WGS sequence"/>
</dbReference>
<keyword evidence="2" id="KW-1185">Reference proteome</keyword>
<accession>A0A9P9WES7</accession>
<reference evidence="1" key="1">
    <citation type="submission" date="2021-03" db="EMBL/GenBank/DDBJ databases">
        <title>Revisited historic fungal species revealed as producer of novel bioactive compounds through whole genome sequencing and comparative genomics.</title>
        <authorList>
            <person name="Vignolle G.A."/>
            <person name="Hochenegger N."/>
            <person name="Mach R.L."/>
            <person name="Mach-Aigner A.R."/>
            <person name="Javad Rahimi M."/>
            <person name="Salim K.A."/>
            <person name="Chan C.M."/>
            <person name="Lim L.B.L."/>
            <person name="Cai F."/>
            <person name="Druzhinina I.S."/>
            <person name="U'Ren J.M."/>
            <person name="Derntl C."/>
        </authorList>
    </citation>
    <scope>NUCLEOTIDE SEQUENCE</scope>
    <source>
        <strain evidence="1">TUCIM 5799</strain>
    </source>
</reference>
<organism evidence="1 2">
    <name type="scientific">Neoarthrinium moseri</name>
    <dbReference type="NCBI Taxonomy" id="1658444"/>
    <lineage>
        <taxon>Eukaryota</taxon>
        <taxon>Fungi</taxon>
        <taxon>Dikarya</taxon>
        <taxon>Ascomycota</taxon>
        <taxon>Pezizomycotina</taxon>
        <taxon>Sordariomycetes</taxon>
        <taxon>Xylariomycetidae</taxon>
        <taxon>Amphisphaeriales</taxon>
        <taxon>Apiosporaceae</taxon>
        <taxon>Neoarthrinium</taxon>
    </lineage>
</organism>
<dbReference type="SUPFAM" id="SSF56112">
    <property type="entry name" value="Protein kinase-like (PK-like)"/>
    <property type="match status" value="1"/>
</dbReference>
<protein>
    <recommendedName>
        <fullName evidence="3">Aminoglycoside phosphotransferase domain-containing protein</fullName>
    </recommendedName>
</protein>
<name>A0A9P9WES7_9PEZI</name>
<dbReference type="InterPro" id="IPR051678">
    <property type="entry name" value="AGP_Transferase"/>
</dbReference>
<proteinExistence type="predicted"/>
<evidence type="ECO:0000313" key="1">
    <source>
        <dbReference type="EMBL" id="KAI1859860.1"/>
    </source>
</evidence>
<dbReference type="EMBL" id="JAFIMR010000033">
    <property type="protein sequence ID" value="KAI1859860.1"/>
    <property type="molecule type" value="Genomic_DNA"/>
</dbReference>
<comment type="caution">
    <text evidence="1">The sequence shown here is derived from an EMBL/GenBank/DDBJ whole genome shotgun (WGS) entry which is preliminary data.</text>
</comment>
<dbReference type="PANTHER" id="PTHR21310:SF15">
    <property type="entry name" value="AMINOGLYCOSIDE PHOSPHOTRANSFERASE DOMAIN-CONTAINING PROTEIN"/>
    <property type="match status" value="1"/>
</dbReference>
<dbReference type="AlphaFoldDB" id="A0A9P9WES7"/>
<dbReference type="PANTHER" id="PTHR21310">
    <property type="entry name" value="AMINOGLYCOSIDE PHOSPHOTRANSFERASE-RELATED-RELATED"/>
    <property type="match status" value="1"/>
</dbReference>
<evidence type="ECO:0000313" key="2">
    <source>
        <dbReference type="Proteomes" id="UP000829685"/>
    </source>
</evidence>
<sequence>MDQLIHNILSTEIKREIVAFGIDPNSNNSRVYHITVKVEESEEPTQASGQAGTEPLPAGTTKLILRFTDPAANLNNDVLVESEVASMALARAALTSLARPIVPRVYGWKQASTRGQEVGWILMEYLPAQIAKIFRSIQQYDLPASVQGYGGLAFANDGSIVVGATPIYGARGVCKIYYELYRQCLETQLKFLDVSDIIGGWKELEFNLRERIEAFVKNGFMSLLEASTDAKPRPTLVHGDFGQPLFIYTTSYLTRKLILFTALLDFNFSHIASRADELFYLFDQLHSLLVPRGAVDLLREQLLHGFGEKKTESEISGWIDWERAMLIDEAFVAAGVQRPVDMMPGIEPLSDLYWFLQNISPGILFLPQFLLKASPERIQAKKKQVAGDLERT</sequence>
<dbReference type="InterPro" id="IPR011009">
    <property type="entry name" value="Kinase-like_dom_sf"/>
</dbReference>
<evidence type="ECO:0008006" key="3">
    <source>
        <dbReference type="Google" id="ProtNLM"/>
    </source>
</evidence>